<keyword evidence="4" id="KW-1185">Reference proteome</keyword>
<dbReference type="InterPro" id="IPR020904">
    <property type="entry name" value="Sc_DH/Rdtase_CS"/>
</dbReference>
<comment type="caution">
    <text evidence="3">The sequence shown here is derived from an EMBL/GenBank/DDBJ whole genome shotgun (WGS) entry which is preliminary data.</text>
</comment>
<dbReference type="PROSITE" id="PS00061">
    <property type="entry name" value="ADH_SHORT"/>
    <property type="match status" value="1"/>
</dbReference>
<dbReference type="Gene3D" id="3.40.50.720">
    <property type="entry name" value="NAD(P)-binding Rossmann-like Domain"/>
    <property type="match status" value="1"/>
</dbReference>
<dbReference type="InterPro" id="IPR002347">
    <property type="entry name" value="SDR_fam"/>
</dbReference>
<dbReference type="FunFam" id="3.40.50.720:FF:000084">
    <property type="entry name" value="Short-chain dehydrogenase reductase"/>
    <property type="match status" value="1"/>
</dbReference>
<evidence type="ECO:0000313" key="4">
    <source>
        <dbReference type="Proteomes" id="UP000269289"/>
    </source>
</evidence>
<dbReference type="Pfam" id="PF13561">
    <property type="entry name" value="adh_short_C2"/>
    <property type="match status" value="1"/>
</dbReference>
<evidence type="ECO:0000256" key="2">
    <source>
        <dbReference type="ARBA" id="ARBA00023002"/>
    </source>
</evidence>
<dbReference type="EMBL" id="RFFI01000033">
    <property type="protein sequence ID" value="RMI12606.1"/>
    <property type="molecule type" value="Genomic_DNA"/>
</dbReference>
<dbReference type="Proteomes" id="UP000269289">
    <property type="component" value="Unassembled WGS sequence"/>
</dbReference>
<dbReference type="PANTHER" id="PTHR24321:SF8">
    <property type="entry name" value="ESTRADIOL 17-BETA-DEHYDROGENASE 8-RELATED"/>
    <property type="match status" value="1"/>
</dbReference>
<reference evidence="3 4" key="1">
    <citation type="submission" date="2018-10" db="EMBL/GenBank/DDBJ databases">
        <title>Isolation, diversity and antifungal activity of actinobacteria from wheat.</title>
        <authorList>
            <person name="Han C."/>
        </authorList>
    </citation>
    <scope>NUCLEOTIDE SEQUENCE [LARGE SCALE GENOMIC DNA]</scope>
    <source>
        <strain evidence="3 4">NEAU-YY56</strain>
    </source>
</reference>
<sequence length="251" mass="25472">MARFDGKVALVTGGGSGIGEAVGRRLAAEGASVVLTDIRLESAQRVADAITADGGTASAFQQDTADAASSVAAVEFAVATYGALHLAVNNAGIAARNQLPTGELDLDADWNRVIDINLNGVLYGLHAELPAIEAAGGGAIVNMASMHALVAAPGNSAYVASKHAINGLTKNAAVEYGTRGVRVNAVAPGNIWTPLMAQLPQEQIDAITAKHPIGRIGTPEEVAALVAFLLSDEASFITGSLHQVDGGYPAV</sequence>
<dbReference type="RefSeq" id="WP_122148882.1">
    <property type="nucleotide sequence ID" value="NZ_RFFI01000033.1"/>
</dbReference>
<evidence type="ECO:0000313" key="3">
    <source>
        <dbReference type="EMBL" id="RMI12606.1"/>
    </source>
</evidence>
<name>A0A3M2JK69_9CELL</name>
<dbReference type="AlphaFoldDB" id="A0A3M2JK69"/>
<gene>
    <name evidence="3" type="ORF">EBM89_07810</name>
</gene>
<organism evidence="3 4">
    <name type="scientific">Cellulomonas triticagri</name>
    <dbReference type="NCBI Taxonomy" id="2483352"/>
    <lineage>
        <taxon>Bacteria</taxon>
        <taxon>Bacillati</taxon>
        <taxon>Actinomycetota</taxon>
        <taxon>Actinomycetes</taxon>
        <taxon>Micrococcales</taxon>
        <taxon>Cellulomonadaceae</taxon>
        <taxon>Cellulomonas</taxon>
    </lineage>
</organism>
<comment type="similarity">
    <text evidence="1">Belongs to the short-chain dehydrogenases/reductases (SDR) family.</text>
</comment>
<accession>A0A3M2JK69</accession>
<dbReference type="InterPro" id="IPR036291">
    <property type="entry name" value="NAD(P)-bd_dom_sf"/>
</dbReference>
<dbReference type="PANTHER" id="PTHR24321">
    <property type="entry name" value="DEHYDROGENASES, SHORT CHAIN"/>
    <property type="match status" value="1"/>
</dbReference>
<dbReference type="GO" id="GO:0016491">
    <property type="term" value="F:oxidoreductase activity"/>
    <property type="evidence" value="ECO:0007669"/>
    <property type="project" value="UniProtKB-KW"/>
</dbReference>
<dbReference type="NCBIfam" id="NF005559">
    <property type="entry name" value="PRK07231.1"/>
    <property type="match status" value="1"/>
</dbReference>
<dbReference type="PRINTS" id="PR00081">
    <property type="entry name" value="GDHRDH"/>
</dbReference>
<dbReference type="OrthoDB" id="517007at2"/>
<dbReference type="SUPFAM" id="SSF51735">
    <property type="entry name" value="NAD(P)-binding Rossmann-fold domains"/>
    <property type="match status" value="1"/>
</dbReference>
<protein>
    <submittedName>
        <fullName evidence="3">SDR family oxidoreductase</fullName>
    </submittedName>
</protein>
<dbReference type="PRINTS" id="PR00080">
    <property type="entry name" value="SDRFAMILY"/>
</dbReference>
<evidence type="ECO:0000256" key="1">
    <source>
        <dbReference type="ARBA" id="ARBA00006484"/>
    </source>
</evidence>
<proteinExistence type="inferred from homology"/>
<keyword evidence="2" id="KW-0560">Oxidoreductase</keyword>